<dbReference type="STRING" id="1513793.SAMN06296036_11450"/>
<evidence type="ECO:0000313" key="10">
    <source>
        <dbReference type="EMBL" id="SMF46410.1"/>
    </source>
</evidence>
<evidence type="ECO:0000256" key="7">
    <source>
        <dbReference type="SAM" id="SignalP"/>
    </source>
</evidence>
<evidence type="ECO:0000256" key="1">
    <source>
        <dbReference type="ARBA" id="ARBA00004141"/>
    </source>
</evidence>
<dbReference type="PANTHER" id="PTHR32234">
    <property type="entry name" value="THIOL:DISULFIDE INTERCHANGE PROTEIN DSBD"/>
    <property type="match status" value="1"/>
</dbReference>
<dbReference type="GO" id="GO:0017004">
    <property type="term" value="P:cytochrome complex assembly"/>
    <property type="evidence" value="ECO:0007669"/>
    <property type="project" value="UniProtKB-KW"/>
</dbReference>
<keyword evidence="3" id="KW-0201">Cytochrome c-type biogenesis</keyword>
<evidence type="ECO:0000256" key="5">
    <source>
        <dbReference type="ARBA" id="ARBA00023136"/>
    </source>
</evidence>
<feature type="transmembrane region" description="Helical" evidence="6">
    <location>
        <begin position="360"/>
        <end position="382"/>
    </location>
</feature>
<evidence type="ECO:0000259" key="9">
    <source>
        <dbReference type="Pfam" id="PF11412"/>
    </source>
</evidence>
<dbReference type="GO" id="GO:0015035">
    <property type="term" value="F:protein-disulfide reductase activity"/>
    <property type="evidence" value="ECO:0007669"/>
    <property type="project" value="TreeGrafter"/>
</dbReference>
<dbReference type="Pfam" id="PF11412">
    <property type="entry name" value="DsbD_N"/>
    <property type="match status" value="1"/>
</dbReference>
<feature type="transmembrane region" description="Helical" evidence="6">
    <location>
        <begin position="279"/>
        <end position="302"/>
    </location>
</feature>
<dbReference type="RefSeq" id="WP_132321511.1">
    <property type="nucleotide sequence ID" value="NZ_FWZT01000014.1"/>
</dbReference>
<feature type="domain" description="Thiol:disulfide interchange protein DsbD N-terminal" evidence="9">
    <location>
        <begin position="30"/>
        <end position="146"/>
    </location>
</feature>
<feature type="signal peptide" evidence="7">
    <location>
        <begin position="1"/>
        <end position="17"/>
    </location>
</feature>
<name>A0A1Y6C7J9_9BACT</name>
<keyword evidence="5 6" id="KW-0472">Membrane</keyword>
<dbReference type="Pfam" id="PF13899">
    <property type="entry name" value="Thioredoxin_7"/>
    <property type="match status" value="1"/>
</dbReference>
<keyword evidence="11" id="KW-1185">Reference proteome</keyword>
<keyword evidence="4 6" id="KW-1133">Transmembrane helix</keyword>
<comment type="subcellular location">
    <subcellularLocation>
        <location evidence="1">Membrane</location>
        <topology evidence="1">Multi-pass membrane protein</topology>
    </subcellularLocation>
</comment>
<dbReference type="AlphaFoldDB" id="A0A1Y6C7J9"/>
<evidence type="ECO:0000256" key="3">
    <source>
        <dbReference type="ARBA" id="ARBA00022748"/>
    </source>
</evidence>
<evidence type="ECO:0000256" key="4">
    <source>
        <dbReference type="ARBA" id="ARBA00022989"/>
    </source>
</evidence>
<proteinExistence type="predicted"/>
<evidence type="ECO:0000256" key="6">
    <source>
        <dbReference type="SAM" id="Phobius"/>
    </source>
</evidence>
<feature type="transmembrane region" description="Helical" evidence="6">
    <location>
        <begin position="403"/>
        <end position="427"/>
    </location>
</feature>
<dbReference type="Gene3D" id="3.40.30.10">
    <property type="entry name" value="Glutaredoxin"/>
    <property type="match status" value="1"/>
</dbReference>
<dbReference type="PANTHER" id="PTHR32234:SF3">
    <property type="entry name" value="SUPPRESSION OF COPPER SENSITIVITY PROTEIN"/>
    <property type="match status" value="1"/>
</dbReference>
<gene>
    <name evidence="10" type="ORF">SAMN06296036_11450</name>
</gene>
<evidence type="ECO:0000256" key="2">
    <source>
        <dbReference type="ARBA" id="ARBA00022692"/>
    </source>
</evidence>
<dbReference type="InterPro" id="IPR035671">
    <property type="entry name" value="DsbD_gamma"/>
</dbReference>
<feature type="transmembrane region" description="Helical" evidence="6">
    <location>
        <begin position="323"/>
        <end position="354"/>
    </location>
</feature>
<dbReference type="InterPro" id="IPR003834">
    <property type="entry name" value="Cyt_c_assmbl_TM_dom"/>
</dbReference>
<keyword evidence="7" id="KW-0732">Signal</keyword>
<dbReference type="Pfam" id="PF02683">
    <property type="entry name" value="DsbD_TM"/>
    <property type="match status" value="1"/>
</dbReference>
<sequence length="671" mass="73759">MKYLVLLLTIISSVSHASESAWRQQDHSQARLIMDKSALVPGGSLRLGVWIKLEDHWHTYWENPGDSASSAVFAFKTPDGYKSSPIQFPLPQRIPVGPLMSFGYEGEVLLSSTIQIPSSESAHLGERRSLALDAEWLVCKEECIPAFELFEFELPIAETASATEHMSLFTEYDSTIASQTHTAELEHQEKTMRLEISGLPTEVQILDSLPFPGSGVNHQMPMITQNGAGSWIITHQSSDVSNTEQLPQFLLISKLADTDQTNGIVLQTKLKSGPAIGQMLLFAFLGGLILNLMPCVFPILTLKLFSFAKAASQDRGALIRSQLIYLAGILSCFWIMSLGIMALKAAGSVVGWGFQLQSPAFVSVLIILFFFLGLNFAGYFEIAGRWTGAGQGLTEKKGWLGSYFTGVLAVVVASPCTAPFMGVALGYALGQHWLVNLSVFTALGLGLGAPYIIAALLPKVSLLLPRPGLWMVRLKEFMAFPLWGTCLWLLTVLGQQLSMMAIIGVLFSLMILVFAMWLYRSLTSPVSWVLSSVASIGGLAVLVYTLQSTPNPEDALAVDDLWTPYQAETLESQLDEGSAVFINFTAAWCITCQVNEKTTFQTEKIKSYVNQHEIKMLKADWTNRDPHIAEFLARYDRAGVPLYLFYPSGSRTAQVLPEVLSPKIFIDSISL</sequence>
<dbReference type="OrthoDB" id="5287595at2"/>
<keyword evidence="2 6" id="KW-0812">Transmembrane</keyword>
<feature type="domain" description="Cytochrome C biogenesis protein transmembrane" evidence="8">
    <location>
        <begin position="280"/>
        <end position="491"/>
    </location>
</feature>
<accession>A0A1Y6C7J9</accession>
<dbReference type="GO" id="GO:0016020">
    <property type="term" value="C:membrane"/>
    <property type="evidence" value="ECO:0007669"/>
    <property type="project" value="UniProtKB-SubCell"/>
</dbReference>
<evidence type="ECO:0000259" key="8">
    <source>
        <dbReference type="Pfam" id="PF02683"/>
    </source>
</evidence>
<dbReference type="Proteomes" id="UP000192907">
    <property type="component" value="Unassembled WGS sequence"/>
</dbReference>
<dbReference type="SUPFAM" id="SSF52833">
    <property type="entry name" value="Thioredoxin-like"/>
    <property type="match status" value="1"/>
</dbReference>
<dbReference type="CDD" id="cd02953">
    <property type="entry name" value="DsbDgamma"/>
    <property type="match status" value="1"/>
</dbReference>
<feature type="chain" id="PRO_5011002183" evidence="7">
    <location>
        <begin position="18"/>
        <end position="671"/>
    </location>
</feature>
<organism evidence="10 11">
    <name type="scientific">Pseudobacteriovorax antillogorgiicola</name>
    <dbReference type="NCBI Taxonomy" id="1513793"/>
    <lineage>
        <taxon>Bacteria</taxon>
        <taxon>Pseudomonadati</taxon>
        <taxon>Bdellovibrionota</taxon>
        <taxon>Oligoflexia</taxon>
        <taxon>Oligoflexales</taxon>
        <taxon>Pseudobacteriovoracaceae</taxon>
        <taxon>Pseudobacteriovorax</taxon>
    </lineage>
</organism>
<feature type="transmembrane region" description="Helical" evidence="6">
    <location>
        <begin position="500"/>
        <end position="519"/>
    </location>
</feature>
<dbReference type="InterPro" id="IPR036249">
    <property type="entry name" value="Thioredoxin-like_sf"/>
</dbReference>
<feature type="transmembrane region" description="Helical" evidence="6">
    <location>
        <begin position="477"/>
        <end position="494"/>
    </location>
</feature>
<feature type="transmembrane region" description="Helical" evidence="6">
    <location>
        <begin position="526"/>
        <end position="546"/>
    </location>
</feature>
<protein>
    <submittedName>
        <fullName evidence="10">Thiol:disulfide interchange protein DsbD</fullName>
    </submittedName>
</protein>
<feature type="transmembrane region" description="Helical" evidence="6">
    <location>
        <begin position="433"/>
        <end position="457"/>
    </location>
</feature>
<dbReference type="GO" id="GO:0045454">
    <property type="term" value="P:cell redox homeostasis"/>
    <property type="evidence" value="ECO:0007669"/>
    <property type="project" value="TreeGrafter"/>
</dbReference>
<reference evidence="11" key="1">
    <citation type="submission" date="2017-04" db="EMBL/GenBank/DDBJ databases">
        <authorList>
            <person name="Varghese N."/>
            <person name="Submissions S."/>
        </authorList>
    </citation>
    <scope>NUCLEOTIDE SEQUENCE [LARGE SCALE GENOMIC DNA]</scope>
    <source>
        <strain evidence="11">RKEM611</strain>
    </source>
</reference>
<dbReference type="EMBL" id="FWZT01000014">
    <property type="protein sequence ID" value="SMF46410.1"/>
    <property type="molecule type" value="Genomic_DNA"/>
</dbReference>
<dbReference type="InterPro" id="IPR028250">
    <property type="entry name" value="DsbDN"/>
</dbReference>
<evidence type="ECO:0000313" key="11">
    <source>
        <dbReference type="Proteomes" id="UP000192907"/>
    </source>
</evidence>